<dbReference type="PATRIC" id="fig|1217710.3.peg.575"/>
<dbReference type="Proteomes" id="UP000013070">
    <property type="component" value="Unassembled WGS sequence"/>
</dbReference>
<evidence type="ECO:0000313" key="2">
    <source>
        <dbReference type="Proteomes" id="UP000013070"/>
    </source>
</evidence>
<dbReference type="EMBL" id="APPE01000031">
    <property type="protein sequence ID" value="ENV00375.1"/>
    <property type="molecule type" value="Genomic_DNA"/>
</dbReference>
<gene>
    <name evidence="1" type="ORF">F969_00606</name>
</gene>
<sequence length="114" mass="13102">MSNYLDQNTQAARVFFKKVANYVKTAKPWDNIMTYEIKPDEYVDATLISRRVYGTSDEFLTVMACAGIDSFDDGFKQGTLILPNLMQLNKLKREAGFESIHGNRRDGKPRWSKN</sequence>
<name>N8WZN5_9GAMM</name>
<accession>N8WZN5</accession>
<dbReference type="RefSeq" id="WP_004780862.1">
    <property type="nucleotide sequence ID" value="NZ_KB849398.1"/>
</dbReference>
<reference evidence="1 2" key="1">
    <citation type="submission" date="2013-02" db="EMBL/GenBank/DDBJ databases">
        <title>The Genome Sequence of Acinetobacter sp. NIPH 899.</title>
        <authorList>
            <consortium name="The Broad Institute Genome Sequencing Platform"/>
            <consortium name="The Broad Institute Genome Sequencing Center for Infectious Disease"/>
            <person name="Cerqueira G."/>
            <person name="Feldgarden M."/>
            <person name="Courvalin P."/>
            <person name="Perichon B."/>
            <person name="Grillot-Courvalin C."/>
            <person name="Clermont D."/>
            <person name="Rocha E."/>
            <person name="Yoon E.-J."/>
            <person name="Nemec A."/>
            <person name="Walker B."/>
            <person name="Young S.K."/>
            <person name="Zeng Q."/>
            <person name="Gargeya S."/>
            <person name="Fitzgerald M."/>
            <person name="Haas B."/>
            <person name="Abouelleil A."/>
            <person name="Alvarado L."/>
            <person name="Arachchi H.M."/>
            <person name="Berlin A.M."/>
            <person name="Chapman S.B."/>
            <person name="Dewar J."/>
            <person name="Goldberg J."/>
            <person name="Griggs A."/>
            <person name="Gujja S."/>
            <person name="Hansen M."/>
            <person name="Howarth C."/>
            <person name="Imamovic A."/>
            <person name="Larimer J."/>
            <person name="McCowan C."/>
            <person name="Murphy C."/>
            <person name="Neiman D."/>
            <person name="Pearson M."/>
            <person name="Priest M."/>
            <person name="Roberts A."/>
            <person name="Saif S."/>
            <person name="Shea T."/>
            <person name="Sisk P."/>
            <person name="Sykes S."/>
            <person name="Wortman J."/>
            <person name="Nusbaum C."/>
            <person name="Birren B."/>
        </authorList>
    </citation>
    <scope>NUCLEOTIDE SEQUENCE [LARGE SCALE GENOMIC DNA]</scope>
    <source>
        <strain evidence="1 2">NIPH 899</strain>
    </source>
</reference>
<comment type="caution">
    <text evidence="1">The sequence shown here is derived from an EMBL/GenBank/DDBJ whole genome shotgun (WGS) entry which is preliminary data.</text>
</comment>
<dbReference type="HOGENOM" id="CLU_2168306_0_0_6"/>
<keyword evidence="2" id="KW-1185">Reference proteome</keyword>
<proteinExistence type="predicted"/>
<protein>
    <submittedName>
        <fullName evidence="1">Uncharacterized protein</fullName>
    </submittedName>
</protein>
<evidence type="ECO:0000313" key="1">
    <source>
        <dbReference type="EMBL" id="ENV00375.1"/>
    </source>
</evidence>
<organism evidence="1 2">
    <name type="scientific">Acinetobacter variabilis</name>
    <dbReference type="NCBI Taxonomy" id="70346"/>
    <lineage>
        <taxon>Bacteria</taxon>
        <taxon>Pseudomonadati</taxon>
        <taxon>Pseudomonadota</taxon>
        <taxon>Gammaproteobacteria</taxon>
        <taxon>Moraxellales</taxon>
        <taxon>Moraxellaceae</taxon>
        <taxon>Acinetobacter</taxon>
    </lineage>
</organism>
<dbReference type="AlphaFoldDB" id="N8WZN5"/>